<dbReference type="Proteomes" id="UP000681720">
    <property type="component" value="Unassembled WGS sequence"/>
</dbReference>
<dbReference type="EMBL" id="CAJNOV010010843">
    <property type="protein sequence ID" value="CAF1424828.1"/>
    <property type="molecule type" value="Genomic_DNA"/>
</dbReference>
<reference evidence="2" key="1">
    <citation type="submission" date="2021-02" db="EMBL/GenBank/DDBJ databases">
        <authorList>
            <person name="Nowell W R."/>
        </authorList>
    </citation>
    <scope>NUCLEOTIDE SEQUENCE</scope>
</reference>
<dbReference type="EMBL" id="CAJNOW010017633">
    <property type="protein sequence ID" value="CAF1659094.1"/>
    <property type="molecule type" value="Genomic_DNA"/>
</dbReference>
<dbReference type="Proteomes" id="UP000663855">
    <property type="component" value="Unassembled WGS sequence"/>
</dbReference>
<accession>A0A816FCE4</accession>
<feature type="non-terminal residue" evidence="2">
    <location>
        <position position="22"/>
    </location>
</feature>
<evidence type="ECO:0000313" key="6">
    <source>
        <dbReference type="EMBL" id="CAF5063005.1"/>
    </source>
</evidence>
<comment type="caution">
    <text evidence="2">The sequence shown here is derived from an EMBL/GenBank/DDBJ whole genome shotgun (WGS) entry which is preliminary data.</text>
</comment>
<evidence type="ECO:0000313" key="7">
    <source>
        <dbReference type="EMBL" id="CAF5169709.1"/>
    </source>
</evidence>
<dbReference type="EMBL" id="CAJOBH010228809">
    <property type="protein sequence ID" value="CAF5063005.1"/>
    <property type="molecule type" value="Genomic_DNA"/>
</dbReference>
<sequence>MGWDAKNHPMGQIIEISPMGWD</sequence>
<evidence type="ECO:0000313" key="8">
    <source>
        <dbReference type="EMBL" id="CAF5218064.1"/>
    </source>
</evidence>
<evidence type="ECO:0000313" key="4">
    <source>
        <dbReference type="EMBL" id="CAF4445866.1"/>
    </source>
</evidence>
<evidence type="ECO:0000313" key="2">
    <source>
        <dbReference type="EMBL" id="CAF1659094.1"/>
    </source>
</evidence>
<evidence type="ECO:0000313" key="10">
    <source>
        <dbReference type="Proteomes" id="UP000663834"/>
    </source>
</evidence>
<dbReference type="EMBL" id="CAJOBJ010379699">
    <property type="protein sequence ID" value="CAF5226978.1"/>
    <property type="molecule type" value="Genomic_DNA"/>
</dbReference>
<evidence type="ECO:0000313" key="1">
    <source>
        <dbReference type="EMBL" id="CAF1424828.1"/>
    </source>
</evidence>
<protein>
    <submittedName>
        <fullName evidence="2">Uncharacterized protein</fullName>
    </submittedName>
</protein>
<organism evidence="2 10">
    <name type="scientific">Rotaria magnacalcarata</name>
    <dbReference type="NCBI Taxonomy" id="392030"/>
    <lineage>
        <taxon>Eukaryota</taxon>
        <taxon>Metazoa</taxon>
        <taxon>Spiralia</taxon>
        <taxon>Gnathifera</taxon>
        <taxon>Rotifera</taxon>
        <taxon>Eurotatoria</taxon>
        <taxon>Bdelloidea</taxon>
        <taxon>Philodinida</taxon>
        <taxon>Philodinidae</taxon>
        <taxon>Rotaria</taxon>
    </lineage>
</organism>
<dbReference type="Proteomes" id="UP000663834">
    <property type="component" value="Unassembled WGS sequence"/>
</dbReference>
<dbReference type="Proteomes" id="UP000676336">
    <property type="component" value="Unassembled WGS sequence"/>
</dbReference>
<dbReference type="Proteomes" id="UP000681967">
    <property type="component" value="Unassembled WGS sequence"/>
</dbReference>
<feature type="non-terminal residue" evidence="2">
    <location>
        <position position="1"/>
    </location>
</feature>
<dbReference type="EMBL" id="CAJOBI010000401">
    <property type="protein sequence ID" value="CAF3820092.1"/>
    <property type="molecule type" value="Genomic_DNA"/>
</dbReference>
<dbReference type="EMBL" id="CAJOBI010346306">
    <property type="protein sequence ID" value="CAF5218064.1"/>
    <property type="molecule type" value="Genomic_DNA"/>
</dbReference>
<dbReference type="EMBL" id="CAJOBJ010189245">
    <property type="protein sequence ID" value="CAF4947407.1"/>
    <property type="molecule type" value="Genomic_DNA"/>
</dbReference>
<name>A0A816FCE4_9BILA</name>
<dbReference type="EMBL" id="CAJOBI010309493">
    <property type="protein sequence ID" value="CAF5169709.1"/>
    <property type="molecule type" value="Genomic_DNA"/>
</dbReference>
<evidence type="ECO:0000313" key="3">
    <source>
        <dbReference type="EMBL" id="CAF3820092.1"/>
    </source>
</evidence>
<gene>
    <name evidence="6" type="ORF">BYL167_LOCUS59532</name>
    <name evidence="1" type="ORF">CJN711_LOCUS23220</name>
    <name evidence="4" type="ORF">GIL414_LOCUS32193</name>
    <name evidence="5" type="ORF">GIL414_LOCUS54134</name>
    <name evidence="9" type="ORF">GIL414_LOCUS87404</name>
    <name evidence="2" type="ORF">KQP761_LOCUS31633</name>
    <name evidence="3" type="ORF">SMN809_LOCUS2236</name>
    <name evidence="7" type="ORF">SMN809_LOCUS65399</name>
    <name evidence="8" type="ORF">SMN809_LOCUS80776</name>
</gene>
<evidence type="ECO:0000313" key="5">
    <source>
        <dbReference type="EMBL" id="CAF4947407.1"/>
    </source>
</evidence>
<proteinExistence type="predicted"/>
<dbReference type="AlphaFoldDB" id="A0A816FCE4"/>
<dbReference type="EMBL" id="CAJOBJ010067596">
    <property type="protein sequence ID" value="CAF4445866.1"/>
    <property type="molecule type" value="Genomic_DNA"/>
</dbReference>
<evidence type="ECO:0000313" key="9">
    <source>
        <dbReference type="EMBL" id="CAF5226978.1"/>
    </source>
</evidence>